<name>A0A8E2EY05_9PEZI</name>
<accession>A0A8E2EY05</accession>
<protein>
    <submittedName>
        <fullName evidence="2">Uncharacterized protein</fullName>
    </submittedName>
</protein>
<gene>
    <name evidence="2" type="ORF">AOQ84DRAFT_69664</name>
</gene>
<evidence type="ECO:0000256" key="1">
    <source>
        <dbReference type="SAM" id="MobiDB-lite"/>
    </source>
</evidence>
<keyword evidence="3" id="KW-1185">Reference proteome</keyword>
<feature type="region of interest" description="Disordered" evidence="1">
    <location>
        <begin position="18"/>
        <end position="52"/>
    </location>
</feature>
<evidence type="ECO:0000313" key="2">
    <source>
        <dbReference type="EMBL" id="OCL06831.1"/>
    </source>
</evidence>
<organism evidence="2 3">
    <name type="scientific">Glonium stellatum</name>
    <dbReference type="NCBI Taxonomy" id="574774"/>
    <lineage>
        <taxon>Eukaryota</taxon>
        <taxon>Fungi</taxon>
        <taxon>Dikarya</taxon>
        <taxon>Ascomycota</taxon>
        <taxon>Pezizomycotina</taxon>
        <taxon>Dothideomycetes</taxon>
        <taxon>Pleosporomycetidae</taxon>
        <taxon>Gloniales</taxon>
        <taxon>Gloniaceae</taxon>
        <taxon>Glonium</taxon>
    </lineage>
</organism>
<evidence type="ECO:0000313" key="3">
    <source>
        <dbReference type="Proteomes" id="UP000250140"/>
    </source>
</evidence>
<feature type="compositionally biased region" description="Basic and acidic residues" evidence="1">
    <location>
        <begin position="34"/>
        <end position="52"/>
    </location>
</feature>
<dbReference type="Proteomes" id="UP000250140">
    <property type="component" value="Unassembled WGS sequence"/>
</dbReference>
<feature type="compositionally biased region" description="Polar residues" evidence="1">
    <location>
        <begin position="19"/>
        <end position="32"/>
    </location>
</feature>
<sequence>MGVPIADSAHCSQCRHYSLSPSGSRATATGTPDISHRSHMFPEARTETEQRRPSEVFVVETQRVGQLSAAQAGGKKGQTGISGAPCSWFQDRLPTLLVVVYSSWVTEEGASPLVIVGVTLFRGRTLVRGFVGNRGNIRNGAFRCKRAQASQSPIRNGETRIETGPIAAAQTRVA</sequence>
<proteinExistence type="predicted"/>
<dbReference type="AlphaFoldDB" id="A0A8E2EY05"/>
<reference evidence="2 3" key="1">
    <citation type="journal article" date="2016" name="Nat. Commun.">
        <title>Ectomycorrhizal ecology is imprinted in the genome of the dominant symbiotic fungus Cenococcum geophilum.</title>
        <authorList>
            <consortium name="DOE Joint Genome Institute"/>
            <person name="Peter M."/>
            <person name="Kohler A."/>
            <person name="Ohm R.A."/>
            <person name="Kuo A."/>
            <person name="Krutzmann J."/>
            <person name="Morin E."/>
            <person name="Arend M."/>
            <person name="Barry K.W."/>
            <person name="Binder M."/>
            <person name="Choi C."/>
            <person name="Clum A."/>
            <person name="Copeland A."/>
            <person name="Grisel N."/>
            <person name="Haridas S."/>
            <person name="Kipfer T."/>
            <person name="LaButti K."/>
            <person name="Lindquist E."/>
            <person name="Lipzen A."/>
            <person name="Maire R."/>
            <person name="Meier B."/>
            <person name="Mihaltcheva S."/>
            <person name="Molinier V."/>
            <person name="Murat C."/>
            <person name="Poggeler S."/>
            <person name="Quandt C.A."/>
            <person name="Sperisen C."/>
            <person name="Tritt A."/>
            <person name="Tisserant E."/>
            <person name="Crous P.W."/>
            <person name="Henrissat B."/>
            <person name="Nehls U."/>
            <person name="Egli S."/>
            <person name="Spatafora J.W."/>
            <person name="Grigoriev I.V."/>
            <person name="Martin F.M."/>
        </authorList>
    </citation>
    <scope>NUCLEOTIDE SEQUENCE [LARGE SCALE GENOMIC DNA]</scope>
    <source>
        <strain evidence="2 3">CBS 207.34</strain>
    </source>
</reference>
<dbReference type="EMBL" id="KV749974">
    <property type="protein sequence ID" value="OCL06831.1"/>
    <property type="molecule type" value="Genomic_DNA"/>
</dbReference>